<feature type="domain" description="Cache 3/Cache 2 fusion" evidence="2">
    <location>
        <begin position="27"/>
        <end position="168"/>
    </location>
</feature>
<name>A0AAU7JCD8_9HYPH</name>
<dbReference type="InterPro" id="IPR033462">
    <property type="entry name" value="Cache_3-Cache_2"/>
</dbReference>
<evidence type="ECO:0000256" key="1">
    <source>
        <dbReference type="SAM" id="SignalP"/>
    </source>
</evidence>
<proteinExistence type="predicted"/>
<accession>A0AAU7JCD8</accession>
<keyword evidence="1" id="KW-0732">Signal</keyword>
<feature type="signal peptide" evidence="1">
    <location>
        <begin position="1"/>
        <end position="24"/>
    </location>
</feature>
<protein>
    <submittedName>
        <fullName evidence="3">Cache 3/Cache 2 fusion domain-containing protein</fullName>
    </submittedName>
</protein>
<dbReference type="Pfam" id="PF17201">
    <property type="entry name" value="Cache_3-Cache_2"/>
    <property type="match status" value="1"/>
</dbReference>
<dbReference type="InterPro" id="IPR029151">
    <property type="entry name" value="Sensor-like_sf"/>
</dbReference>
<reference evidence="3" key="1">
    <citation type="submission" date="2024-05" db="EMBL/GenBank/DDBJ databases">
        <authorList>
            <person name="Kim S."/>
            <person name="Heo J."/>
            <person name="Choi H."/>
            <person name="Choi Y."/>
            <person name="Kwon S.-W."/>
            <person name="Kim Y."/>
        </authorList>
    </citation>
    <scope>NUCLEOTIDE SEQUENCE</scope>
    <source>
        <strain evidence="3">KACC 23698</strain>
    </source>
</reference>
<dbReference type="AlphaFoldDB" id="A0AAU7JCD8"/>
<dbReference type="RefSeq" id="WP_406854647.1">
    <property type="nucleotide sequence ID" value="NZ_CP157484.1"/>
</dbReference>
<organism evidence="3">
    <name type="scientific">Alsobacter sp. KACC 23698</name>
    <dbReference type="NCBI Taxonomy" id="3149229"/>
    <lineage>
        <taxon>Bacteria</taxon>
        <taxon>Pseudomonadati</taxon>
        <taxon>Pseudomonadota</taxon>
        <taxon>Alphaproteobacteria</taxon>
        <taxon>Hyphomicrobiales</taxon>
        <taxon>Alsobacteraceae</taxon>
        <taxon>Alsobacter</taxon>
    </lineage>
</organism>
<evidence type="ECO:0000313" key="3">
    <source>
        <dbReference type="EMBL" id="XBO37819.1"/>
    </source>
</evidence>
<gene>
    <name evidence="3" type="ORF">ABEG18_19150</name>
</gene>
<evidence type="ECO:0000259" key="2">
    <source>
        <dbReference type="Pfam" id="PF17201"/>
    </source>
</evidence>
<sequence>MDKAVFVWLALAGALAGAPTPLQAQSAADVQAAMQLLKAKTAQLGTPTLKGEEEVEGRKTPILYFGTTRMNGDFALVDAVQKEKGGTATLFVKTGEDFVRIATNVKKPDGSRAVGTILDPKGKAIAALRTGGKFAGEVDILGKPYLTAYEPMQDARGDVIGIYYVGYLKQ</sequence>
<dbReference type="SUPFAM" id="SSF103190">
    <property type="entry name" value="Sensory domain-like"/>
    <property type="match status" value="1"/>
</dbReference>
<feature type="chain" id="PRO_5043717004" evidence="1">
    <location>
        <begin position="25"/>
        <end position="170"/>
    </location>
</feature>
<dbReference type="EMBL" id="CP157484">
    <property type="protein sequence ID" value="XBO37819.1"/>
    <property type="molecule type" value="Genomic_DNA"/>
</dbReference>